<gene>
    <name evidence="3" type="ORF">VCO01S_04330</name>
</gene>
<dbReference type="EMBL" id="BJLH01000002">
    <property type="protein sequence ID" value="GEA59240.1"/>
    <property type="molecule type" value="Genomic_DNA"/>
</dbReference>
<dbReference type="AlphaFoldDB" id="A0A4Y3IKG7"/>
<evidence type="ECO:0000259" key="2">
    <source>
        <dbReference type="Pfam" id="PF08787"/>
    </source>
</evidence>
<comment type="caution">
    <text evidence="3">The sequence shown here is derived from an EMBL/GenBank/DDBJ whole genome shotgun (WGS) entry which is preliminary data.</text>
</comment>
<dbReference type="InterPro" id="IPR013320">
    <property type="entry name" value="ConA-like_dom_sf"/>
</dbReference>
<name>A0A4Y3IKG7_9VIBR</name>
<dbReference type="Gene3D" id="2.60.120.200">
    <property type="match status" value="1"/>
</dbReference>
<reference evidence="3 4" key="1">
    <citation type="submission" date="2019-06" db="EMBL/GenBank/DDBJ databases">
        <title>Whole genome shotgun sequence of Vibrio comitans NBRC 102076.</title>
        <authorList>
            <person name="Hosoyama A."/>
            <person name="Uohara A."/>
            <person name="Ohji S."/>
            <person name="Ichikawa N."/>
        </authorList>
    </citation>
    <scope>NUCLEOTIDE SEQUENCE [LARGE SCALE GENOMIC DNA]</scope>
    <source>
        <strain evidence="3 4">NBRC 102076</strain>
    </source>
</reference>
<dbReference type="OrthoDB" id="1113844at2"/>
<dbReference type="Pfam" id="PF08787">
    <property type="entry name" value="Alginate_lyase2"/>
    <property type="match status" value="1"/>
</dbReference>
<dbReference type="RefSeq" id="WP_141268912.1">
    <property type="nucleotide sequence ID" value="NZ_BJLH01000002.1"/>
</dbReference>
<proteinExistence type="predicted"/>
<dbReference type="InterPro" id="IPR014895">
    <property type="entry name" value="Alginate_lyase_2"/>
</dbReference>
<dbReference type="Proteomes" id="UP000318242">
    <property type="component" value="Unassembled WGS sequence"/>
</dbReference>
<evidence type="ECO:0000313" key="4">
    <source>
        <dbReference type="Proteomes" id="UP000318242"/>
    </source>
</evidence>
<feature type="domain" description="Alginate lyase 2" evidence="2">
    <location>
        <begin position="31"/>
        <end position="311"/>
    </location>
</feature>
<evidence type="ECO:0000256" key="1">
    <source>
        <dbReference type="SAM" id="SignalP"/>
    </source>
</evidence>
<dbReference type="GO" id="GO:0016829">
    <property type="term" value="F:lyase activity"/>
    <property type="evidence" value="ECO:0007669"/>
    <property type="project" value="UniProtKB-KW"/>
</dbReference>
<feature type="signal peptide" evidence="1">
    <location>
        <begin position="1"/>
        <end position="23"/>
    </location>
</feature>
<organism evidence="3 4">
    <name type="scientific">Vibrio comitans NBRC 102076</name>
    <dbReference type="NCBI Taxonomy" id="1219078"/>
    <lineage>
        <taxon>Bacteria</taxon>
        <taxon>Pseudomonadati</taxon>
        <taxon>Pseudomonadota</taxon>
        <taxon>Gammaproteobacteria</taxon>
        <taxon>Vibrionales</taxon>
        <taxon>Vibrionaceae</taxon>
        <taxon>Vibrio</taxon>
    </lineage>
</organism>
<protein>
    <submittedName>
        <fullName evidence="3">Alginate lyase</fullName>
    </submittedName>
</protein>
<dbReference type="SUPFAM" id="SSF49899">
    <property type="entry name" value="Concanavalin A-like lectins/glucanases"/>
    <property type="match status" value="1"/>
</dbReference>
<feature type="chain" id="PRO_5021414248" evidence="1">
    <location>
        <begin position="24"/>
        <end position="312"/>
    </location>
</feature>
<keyword evidence="4" id="KW-1185">Reference proteome</keyword>
<accession>A0A4Y3IKG7</accession>
<evidence type="ECO:0000313" key="3">
    <source>
        <dbReference type="EMBL" id="GEA59240.1"/>
    </source>
</evidence>
<keyword evidence="1" id="KW-0732">Signal</keyword>
<sequence>MSSFSKIAIGVLSTFALSSAAVAAPTPNEVLDLACWKTTLPVSLTGGDKPTEFSEQEIAQGAQHSEFFYVNEAGDGVVFRSPVSGVKTSENTKYIRSELRQMLRCGDTSISTRGTNKNNWVFGSAPESDHAKVGGVNGRMEVTMSVDEVTTTGVDWQQGRVIIGQIHAPNDEPIKVYYRKMPNHKTGSIWFNVEPDRRSGLRDGDITFPVLGSTKPNFWRQGEKNTPKSYDDGIALGEKFSYAIDVQGSMLTFELYQEGKDPRKVSVDLDIYGVSLEDSWNYFKAGVYVQNRTGDADDMTAATIYDLKVTHD</sequence>
<keyword evidence="3" id="KW-0456">Lyase</keyword>